<dbReference type="Proteomes" id="UP000831113">
    <property type="component" value="Chromosome"/>
</dbReference>
<sequence length="206" mass="22269">MKSYSITSLAFLAVLCGACSSDNTQSATTEPVAAQAAQETPKAAVALIDEKNGFRTHHFGDDFSTFTDLVPVPGYQEPGTKSKRYEKQKGKENLNIGEVKLSNIVYTFYDGKLAEVMVYTDQPNGLEQIVAAVTALYGKPSYQYSSGKGGVWKGEKAEAYTETRHMSGSYGSAGSDTHYLYIKSKVMANQMKAAEQEAGKKASADL</sequence>
<organism evidence="2 3">
    <name type="scientific">Hymenobacter tibetensis</name>
    <dbReference type="NCBI Taxonomy" id="497967"/>
    <lineage>
        <taxon>Bacteria</taxon>
        <taxon>Pseudomonadati</taxon>
        <taxon>Bacteroidota</taxon>
        <taxon>Cytophagia</taxon>
        <taxon>Cytophagales</taxon>
        <taxon>Hymenobacteraceae</taxon>
        <taxon>Hymenobacter</taxon>
    </lineage>
</organism>
<evidence type="ECO:0000313" key="3">
    <source>
        <dbReference type="Proteomes" id="UP000831113"/>
    </source>
</evidence>
<keyword evidence="1" id="KW-0732">Signal</keyword>
<dbReference type="RefSeq" id="WP_243802422.1">
    <property type="nucleotide sequence ID" value="NZ_CP094669.1"/>
</dbReference>
<evidence type="ECO:0000256" key="1">
    <source>
        <dbReference type="SAM" id="SignalP"/>
    </source>
</evidence>
<dbReference type="EMBL" id="CP094669">
    <property type="protein sequence ID" value="UOG77015.1"/>
    <property type="molecule type" value="Genomic_DNA"/>
</dbReference>
<evidence type="ECO:0000313" key="2">
    <source>
        <dbReference type="EMBL" id="UOG77015.1"/>
    </source>
</evidence>
<proteinExistence type="predicted"/>
<feature type="signal peptide" evidence="1">
    <location>
        <begin position="1"/>
        <end position="20"/>
    </location>
</feature>
<name>A0ABY4D3L0_9BACT</name>
<protein>
    <recommendedName>
        <fullName evidence="4">Lipoprotein</fullName>
    </recommendedName>
</protein>
<feature type="chain" id="PRO_5045267523" description="Lipoprotein" evidence="1">
    <location>
        <begin position="21"/>
        <end position="206"/>
    </location>
</feature>
<keyword evidence="3" id="KW-1185">Reference proteome</keyword>
<reference evidence="2 3" key="1">
    <citation type="submission" date="2022-03" db="EMBL/GenBank/DDBJ databases">
        <title>Hymenobactersp. isolated from the air.</title>
        <authorList>
            <person name="Won M."/>
            <person name="Kwon S.-W."/>
        </authorList>
    </citation>
    <scope>NUCLEOTIDE SEQUENCE [LARGE SCALE GENOMIC DNA]</scope>
    <source>
        <strain evidence="2 3">KACC 21982</strain>
    </source>
</reference>
<evidence type="ECO:0008006" key="4">
    <source>
        <dbReference type="Google" id="ProtNLM"/>
    </source>
</evidence>
<accession>A0ABY4D3L0</accession>
<gene>
    <name evidence="2" type="ORF">MTX78_10520</name>
</gene>